<keyword evidence="1" id="KW-0472">Membrane</keyword>
<comment type="caution">
    <text evidence="2">The sequence shown here is derived from an EMBL/GenBank/DDBJ whole genome shotgun (WGS) entry which is preliminary data.</text>
</comment>
<gene>
    <name evidence="2" type="ORF">Z955_09640</name>
</gene>
<organism evidence="2 3">
    <name type="scientific">Clostridium botulinum C/D str. DC5</name>
    <dbReference type="NCBI Taxonomy" id="1443128"/>
    <lineage>
        <taxon>Bacteria</taxon>
        <taxon>Bacillati</taxon>
        <taxon>Bacillota</taxon>
        <taxon>Clostridia</taxon>
        <taxon>Eubacteriales</taxon>
        <taxon>Clostridiaceae</taxon>
        <taxon>Clostridium</taxon>
    </lineage>
</organism>
<feature type="transmembrane region" description="Helical" evidence="1">
    <location>
        <begin position="58"/>
        <end position="76"/>
    </location>
</feature>
<evidence type="ECO:0000313" key="2">
    <source>
        <dbReference type="EMBL" id="KGM98958.1"/>
    </source>
</evidence>
<protein>
    <submittedName>
        <fullName evidence="2">Membrane protein</fullName>
    </submittedName>
</protein>
<feature type="transmembrane region" description="Helical" evidence="1">
    <location>
        <begin position="33"/>
        <end position="52"/>
    </location>
</feature>
<name>A0A0A0IEL2_CLOBO</name>
<proteinExistence type="predicted"/>
<evidence type="ECO:0000313" key="3">
    <source>
        <dbReference type="Proteomes" id="UP000030014"/>
    </source>
</evidence>
<keyword evidence="1" id="KW-1133">Transmembrane helix</keyword>
<evidence type="ECO:0000256" key="1">
    <source>
        <dbReference type="SAM" id="Phobius"/>
    </source>
</evidence>
<accession>A0A0A0IEL2</accession>
<dbReference type="Pfam" id="PF14898">
    <property type="entry name" value="DUF4491"/>
    <property type="match status" value="1"/>
</dbReference>
<feature type="transmembrane region" description="Helical" evidence="1">
    <location>
        <begin position="6"/>
        <end position="24"/>
    </location>
</feature>
<dbReference type="RefSeq" id="WP_039257185.1">
    <property type="nucleotide sequence ID" value="NZ_JDRY01000041.1"/>
</dbReference>
<sequence length="101" mass="11515">MNIQGVLIGLIAFLIIGVFHPIVIKGEYYFGKGIWPIFLVIGIIFLVVSIFIKSQIISSVLGVIGFSCLWSIIELFEQEERVKKGWFPKNPKRIDNEKGKY</sequence>
<dbReference type="AlphaFoldDB" id="A0A0A0IEL2"/>
<keyword evidence="1" id="KW-0812">Transmembrane</keyword>
<dbReference type="InterPro" id="IPR027890">
    <property type="entry name" value="DUF4491"/>
</dbReference>
<reference evidence="2 3" key="1">
    <citation type="submission" date="2014-01" db="EMBL/GenBank/DDBJ databases">
        <title>Plasmidome dynamics in the species complex Clostridium novyi sensu lato converts strains of independent lineages into distinctly different pathogens.</title>
        <authorList>
            <person name="Skarin H."/>
            <person name="Segerman B."/>
        </authorList>
    </citation>
    <scope>NUCLEOTIDE SEQUENCE [LARGE SCALE GENOMIC DNA]</scope>
    <source>
        <strain evidence="2 3">DC5</strain>
    </source>
</reference>
<dbReference type="EMBL" id="JDRY01000041">
    <property type="protein sequence ID" value="KGM98958.1"/>
    <property type="molecule type" value="Genomic_DNA"/>
</dbReference>
<dbReference type="Proteomes" id="UP000030014">
    <property type="component" value="Unassembled WGS sequence"/>
</dbReference>